<protein>
    <submittedName>
        <fullName evidence="3">NKG2D ligand 1-like</fullName>
    </submittedName>
</protein>
<proteinExistence type="predicted"/>
<dbReference type="SUPFAM" id="SSF54452">
    <property type="entry name" value="MHC antigen-recognition domain"/>
    <property type="match status" value="1"/>
</dbReference>
<evidence type="ECO:0000313" key="3">
    <source>
        <dbReference type="RefSeq" id="XP_014651998.1"/>
    </source>
</evidence>
<dbReference type="Gene3D" id="3.30.500.10">
    <property type="entry name" value="MHC class I-like antigen recognition-like"/>
    <property type="match status" value="1"/>
</dbReference>
<dbReference type="InterPro" id="IPR037055">
    <property type="entry name" value="MHC_I-like_Ag-recog_sf"/>
</dbReference>
<dbReference type="Proteomes" id="UP000694910">
    <property type="component" value="Unplaced"/>
</dbReference>
<dbReference type="InterPro" id="IPR050208">
    <property type="entry name" value="MHC_class-I_related"/>
</dbReference>
<keyword evidence="1" id="KW-0325">Glycoprotein</keyword>
<name>A0ABM1DJL7_CERSS</name>
<dbReference type="GeneID" id="106803797"/>
<keyword evidence="2" id="KW-1185">Reference proteome</keyword>
<dbReference type="PANTHER" id="PTHR16675">
    <property type="entry name" value="MHC CLASS I-RELATED"/>
    <property type="match status" value="1"/>
</dbReference>
<evidence type="ECO:0000313" key="2">
    <source>
        <dbReference type="Proteomes" id="UP000694910"/>
    </source>
</evidence>
<organism evidence="2 3">
    <name type="scientific">Ceratotherium simum simum</name>
    <name type="common">Southern white rhinoceros</name>
    <dbReference type="NCBI Taxonomy" id="73337"/>
    <lineage>
        <taxon>Eukaryota</taxon>
        <taxon>Metazoa</taxon>
        <taxon>Chordata</taxon>
        <taxon>Craniata</taxon>
        <taxon>Vertebrata</taxon>
        <taxon>Euteleostomi</taxon>
        <taxon>Mammalia</taxon>
        <taxon>Eutheria</taxon>
        <taxon>Laurasiatheria</taxon>
        <taxon>Perissodactyla</taxon>
        <taxon>Rhinocerotidae</taxon>
        <taxon>Ceratotherium</taxon>
    </lineage>
</organism>
<dbReference type="PANTHER" id="PTHR16675:SF268">
    <property type="entry name" value="UL16-BINDING PROTEIN 1"/>
    <property type="match status" value="1"/>
</dbReference>
<reference evidence="3" key="1">
    <citation type="submission" date="2025-08" db="UniProtKB">
        <authorList>
            <consortium name="RefSeq"/>
        </authorList>
    </citation>
    <scope>IDENTIFICATION</scope>
</reference>
<sequence length="120" mass="13725">MRGRRICGNQRLTSFLGADPLTLQGRMMCPCKANGRTSGSWPFGFNGQISLLFDSENRNWTVVQPAGRLLKETLDNDRDTTMFLMKISHGDYKKWLEQFLGHWEKMLDTTASLLQTPDPE</sequence>
<accession>A0ABM1DJL7</accession>
<evidence type="ECO:0000256" key="1">
    <source>
        <dbReference type="ARBA" id="ARBA00023180"/>
    </source>
</evidence>
<gene>
    <name evidence="3" type="primary">LOC106803797</name>
</gene>
<dbReference type="InterPro" id="IPR011162">
    <property type="entry name" value="MHC_I/II-like_Ag-recog"/>
</dbReference>
<dbReference type="RefSeq" id="XP_014651998.1">
    <property type="nucleotide sequence ID" value="XM_014796512.1"/>
</dbReference>